<dbReference type="InterPro" id="IPR000531">
    <property type="entry name" value="Beta-barrel_TonB"/>
</dbReference>
<feature type="domain" description="TonB-dependent receptor-like beta-barrel" evidence="14">
    <location>
        <begin position="317"/>
        <end position="770"/>
    </location>
</feature>
<keyword evidence="3 11" id="KW-1134">Transmembrane beta strand</keyword>
<feature type="domain" description="TonB-dependent receptor plug" evidence="15">
    <location>
        <begin position="59"/>
        <end position="165"/>
    </location>
</feature>
<keyword evidence="5 11" id="KW-0812">Transmembrane</keyword>
<dbReference type="GO" id="GO:0006826">
    <property type="term" value="P:iron ion transport"/>
    <property type="evidence" value="ECO:0007669"/>
    <property type="project" value="UniProtKB-KW"/>
</dbReference>
<evidence type="ECO:0000256" key="4">
    <source>
        <dbReference type="ARBA" id="ARBA00022496"/>
    </source>
</evidence>
<evidence type="ECO:0000256" key="10">
    <source>
        <dbReference type="ARBA" id="ARBA00023237"/>
    </source>
</evidence>
<evidence type="ECO:0000256" key="3">
    <source>
        <dbReference type="ARBA" id="ARBA00022452"/>
    </source>
</evidence>
<feature type="signal peptide" evidence="13">
    <location>
        <begin position="1"/>
        <end position="23"/>
    </location>
</feature>
<dbReference type="PROSITE" id="PS52016">
    <property type="entry name" value="TONB_DEPENDENT_REC_3"/>
    <property type="match status" value="1"/>
</dbReference>
<evidence type="ECO:0000256" key="13">
    <source>
        <dbReference type="SAM" id="SignalP"/>
    </source>
</evidence>
<evidence type="ECO:0000256" key="8">
    <source>
        <dbReference type="ARBA" id="ARBA00023077"/>
    </source>
</evidence>
<evidence type="ECO:0000256" key="1">
    <source>
        <dbReference type="ARBA" id="ARBA00004571"/>
    </source>
</evidence>
<dbReference type="PANTHER" id="PTHR32552">
    <property type="entry name" value="FERRICHROME IRON RECEPTOR-RELATED"/>
    <property type="match status" value="1"/>
</dbReference>
<dbReference type="PANTHER" id="PTHR32552:SF81">
    <property type="entry name" value="TONB-DEPENDENT OUTER MEMBRANE RECEPTOR"/>
    <property type="match status" value="1"/>
</dbReference>
<keyword evidence="4" id="KW-0410">Iron transport</keyword>
<evidence type="ECO:0000256" key="2">
    <source>
        <dbReference type="ARBA" id="ARBA00022448"/>
    </source>
</evidence>
<dbReference type="Pfam" id="PF07715">
    <property type="entry name" value="Plug"/>
    <property type="match status" value="1"/>
</dbReference>
<keyword evidence="8 12" id="KW-0798">TonB box</keyword>
<keyword evidence="16" id="KW-0675">Receptor</keyword>
<dbReference type="InterPro" id="IPR039426">
    <property type="entry name" value="TonB-dep_rcpt-like"/>
</dbReference>
<keyword evidence="7" id="KW-0406">Ion transport</keyword>
<evidence type="ECO:0000256" key="7">
    <source>
        <dbReference type="ARBA" id="ARBA00023065"/>
    </source>
</evidence>
<keyword evidence="6" id="KW-0408">Iron</keyword>
<evidence type="ECO:0000259" key="15">
    <source>
        <dbReference type="Pfam" id="PF07715"/>
    </source>
</evidence>
<evidence type="ECO:0000256" key="12">
    <source>
        <dbReference type="RuleBase" id="RU003357"/>
    </source>
</evidence>
<evidence type="ECO:0000256" key="6">
    <source>
        <dbReference type="ARBA" id="ARBA00023004"/>
    </source>
</evidence>
<keyword evidence="10 11" id="KW-0998">Cell outer membrane</keyword>
<evidence type="ECO:0000313" key="17">
    <source>
        <dbReference type="Proteomes" id="UP000292085"/>
    </source>
</evidence>
<dbReference type="RefSeq" id="WP_130160359.1">
    <property type="nucleotide sequence ID" value="NZ_SGIS01000069.1"/>
</dbReference>
<proteinExistence type="inferred from homology"/>
<comment type="subcellular location">
    <subcellularLocation>
        <location evidence="1 11">Cell outer membrane</location>
        <topology evidence="1 11">Multi-pass membrane protein</topology>
    </subcellularLocation>
</comment>
<evidence type="ECO:0000256" key="5">
    <source>
        <dbReference type="ARBA" id="ARBA00022692"/>
    </source>
</evidence>
<protein>
    <submittedName>
        <fullName evidence="16">TonB-dependent receptor</fullName>
    </submittedName>
</protein>
<evidence type="ECO:0000313" key="16">
    <source>
        <dbReference type="EMBL" id="RZF59241.1"/>
    </source>
</evidence>
<dbReference type="Pfam" id="PF00593">
    <property type="entry name" value="TonB_dep_Rec_b-barrel"/>
    <property type="match status" value="1"/>
</dbReference>
<dbReference type="GO" id="GO:0009279">
    <property type="term" value="C:cell outer membrane"/>
    <property type="evidence" value="ECO:0007669"/>
    <property type="project" value="UniProtKB-SubCell"/>
</dbReference>
<dbReference type="Proteomes" id="UP000292085">
    <property type="component" value="Unassembled WGS sequence"/>
</dbReference>
<reference evidence="16 17" key="1">
    <citation type="submission" date="2019-02" db="EMBL/GenBank/DDBJ databases">
        <authorList>
            <person name="Li Y."/>
        </authorList>
    </citation>
    <scope>NUCLEOTIDE SEQUENCE [LARGE SCALE GENOMIC DNA]</scope>
    <source>
        <strain evidence="16 17">3-7</strain>
    </source>
</reference>
<feature type="chain" id="PRO_5020657276" evidence="13">
    <location>
        <begin position="24"/>
        <end position="807"/>
    </location>
</feature>
<keyword evidence="2 11" id="KW-0813">Transport</keyword>
<keyword evidence="17" id="KW-1185">Reference proteome</keyword>
<comment type="similarity">
    <text evidence="11 12">Belongs to the TonB-dependent receptor family.</text>
</comment>
<accession>A0A4Q6XH58</accession>
<evidence type="ECO:0000256" key="11">
    <source>
        <dbReference type="PROSITE-ProRule" id="PRU01360"/>
    </source>
</evidence>
<comment type="caution">
    <text evidence="16">The sequence shown here is derived from an EMBL/GenBank/DDBJ whole genome shotgun (WGS) entry which is preliminary data.</text>
</comment>
<dbReference type="SUPFAM" id="SSF56935">
    <property type="entry name" value="Porins"/>
    <property type="match status" value="1"/>
</dbReference>
<keyword evidence="13" id="KW-0732">Signal</keyword>
<evidence type="ECO:0000256" key="9">
    <source>
        <dbReference type="ARBA" id="ARBA00023136"/>
    </source>
</evidence>
<gene>
    <name evidence="16" type="ORF">EWE75_22745</name>
</gene>
<keyword evidence="9 11" id="KW-0472">Membrane</keyword>
<name>A0A4Q6XH58_9SPHN</name>
<organism evidence="16 17">
    <name type="scientific">Sphingomonas populi</name>
    <dbReference type="NCBI Taxonomy" id="2484750"/>
    <lineage>
        <taxon>Bacteria</taxon>
        <taxon>Pseudomonadati</taxon>
        <taxon>Pseudomonadota</taxon>
        <taxon>Alphaproteobacteria</taxon>
        <taxon>Sphingomonadales</taxon>
        <taxon>Sphingomonadaceae</taxon>
        <taxon>Sphingomonas</taxon>
    </lineage>
</organism>
<sequence length="807" mass="86626">MNTYKFLSGLAVAAISFATSAHAQVPPPAKIDATAGSAVKDDTGLADIIVTANRREENAQDVPVSVVAFSGAALEERSITRLGDLTRITPGLRFAPQGGGAALNVVLRGLQRTASGNAPNAVITYFADVPLYFSGSNITPFDMRSVQVLKGPQGTLFGRNAIGGAIILTPEAPNYDFGGYVRGTYGNYDTKIGEGAINLPIIRDKVALRVAGHIARRDGYTKVIGKGGNPDDVHTNAFRASLLVEPAEGFRNNTVFDYYLADEVGPSSVLVGLTGGGAIRLPQLAHFFDCNTVNAFNPGCAAIPGVLPPGFDIDDQLARQKAAGKRTAYSDVVQNLYRRQLGVSNKTEIDVTDGLTLRNIFGYRETGIRTSFNVDAVDSPLPLINGFTRDSQKQVSDEFHAFGNLLNNRLEYLVGLFYIKESPNGKGSGTNFVAFAPAGRYTVAYQTVINKAAFAQVSYKVTDAFKLTGGIRYNDTKVTGCSAVTPESYPFAVLTDPKAGEPSILQSNCPSAVNSSTITAKQHAWTYNIAVDWQVSDDMLVYATHRKGFREGGLNYPLFNSPCTTGGACVGAPGADLRPYQTIQPEIVKDVEIGFKSEFPLGEGKARFNLALFQTWYTNGVLGFNTSGVVPTGDSAAPQFSAININVGDYEIKGLEAELTLQPVRGLSWTNTAAYTDSKLVKATLPNIPQLSTALPLSASPKWAVTSAVRWVMPIHPLDGNVTFNADIYHQSSFYVTGDTIPRFTVANTRLEWSNISTSGLSAAFYMRNVFNKTYSIAGVAAASAIGVITRNYAEPRMYGLELGYKF</sequence>
<dbReference type="InterPro" id="IPR012910">
    <property type="entry name" value="Plug_dom"/>
</dbReference>
<dbReference type="Gene3D" id="2.40.170.20">
    <property type="entry name" value="TonB-dependent receptor, beta-barrel domain"/>
    <property type="match status" value="2"/>
</dbReference>
<dbReference type="AlphaFoldDB" id="A0A4Q6XH58"/>
<evidence type="ECO:0000259" key="14">
    <source>
        <dbReference type="Pfam" id="PF00593"/>
    </source>
</evidence>
<dbReference type="OrthoDB" id="7510666at2"/>
<dbReference type="EMBL" id="SGIS01000069">
    <property type="protein sequence ID" value="RZF59241.1"/>
    <property type="molecule type" value="Genomic_DNA"/>
</dbReference>
<dbReference type="InterPro" id="IPR036942">
    <property type="entry name" value="Beta-barrel_TonB_sf"/>
</dbReference>